<dbReference type="OrthoDB" id="377733at2759"/>
<dbReference type="NCBIfam" id="TIGR01494">
    <property type="entry name" value="ATPase_P-type"/>
    <property type="match status" value="2"/>
</dbReference>
<feature type="compositionally biased region" description="Polar residues" evidence="17">
    <location>
        <begin position="218"/>
        <end position="234"/>
    </location>
</feature>
<feature type="transmembrane region" description="Helical" evidence="18">
    <location>
        <begin position="1763"/>
        <end position="1782"/>
    </location>
</feature>
<feature type="binding site" evidence="16">
    <location>
        <position position="2368"/>
    </location>
    <ligand>
        <name>Mg(2+)</name>
        <dbReference type="ChEBI" id="CHEBI:18420"/>
    </ligand>
</feature>
<dbReference type="PROSITE" id="PS00154">
    <property type="entry name" value="ATPASE_E1_E2"/>
    <property type="match status" value="2"/>
</dbReference>
<dbReference type="GO" id="GO:0000287">
    <property type="term" value="F:magnesium ion binding"/>
    <property type="evidence" value="ECO:0007669"/>
    <property type="project" value="InterPro"/>
</dbReference>
<feature type="transmembrane region" description="Helical" evidence="18">
    <location>
        <begin position="2563"/>
        <end position="2583"/>
    </location>
</feature>
<feature type="domain" description="P-type ATPase C-terminal" evidence="21">
    <location>
        <begin position="2392"/>
        <end position="2654"/>
    </location>
</feature>
<feature type="region of interest" description="Disordered" evidence="17">
    <location>
        <begin position="213"/>
        <end position="236"/>
    </location>
</feature>
<evidence type="ECO:0000256" key="16">
    <source>
        <dbReference type="PIRSR" id="PIRSR606539-3"/>
    </source>
</evidence>
<dbReference type="Gene3D" id="2.70.150.10">
    <property type="entry name" value="Calcium-transporting ATPase, cytoplasmic transduction domain A"/>
    <property type="match status" value="2"/>
</dbReference>
<dbReference type="InterPro" id="IPR006539">
    <property type="entry name" value="P-type_ATPase_IV"/>
</dbReference>
<feature type="transmembrane region" description="Helical" evidence="18">
    <location>
        <begin position="1251"/>
        <end position="1270"/>
    </location>
</feature>
<evidence type="ECO:0000256" key="6">
    <source>
        <dbReference type="ARBA" id="ARBA00022723"/>
    </source>
</evidence>
<keyword evidence="11 18" id="KW-1133">Transmembrane helix</keyword>
<feature type="binding site" evidence="15">
    <location>
        <position position="2023"/>
    </location>
    <ligand>
        <name>ATP</name>
        <dbReference type="ChEBI" id="CHEBI:30616"/>
    </ligand>
</feature>
<evidence type="ECO:0000256" key="7">
    <source>
        <dbReference type="ARBA" id="ARBA00022741"/>
    </source>
</evidence>
<dbReference type="SFLD" id="SFLDG00002">
    <property type="entry name" value="C1.7:_P-type_atpase_like"/>
    <property type="match status" value="2"/>
</dbReference>
<dbReference type="PANTHER" id="PTHR24092:SF175">
    <property type="entry name" value="PHOSPHOLIPID-TRANSPORTING ATPASE"/>
    <property type="match status" value="1"/>
</dbReference>
<feature type="transmembrane region" description="Helical" evidence="18">
    <location>
        <begin position="2524"/>
        <end position="2543"/>
    </location>
</feature>
<dbReference type="InterPro" id="IPR032631">
    <property type="entry name" value="P-type_ATPase_N"/>
</dbReference>
<feature type="active site" description="4-aspartylphosphate intermediate" evidence="14">
    <location>
        <position position="1828"/>
    </location>
</feature>
<evidence type="ECO:0000313" key="22">
    <source>
        <dbReference type="EMBL" id="KAF4665172.1"/>
    </source>
</evidence>
<sequence>MSDYVAEYIQRTWRKVRRRERADSALAPYRHAEVGIPNQEYHDNRVSSRRYNWISFLPLSLLFQFRKFSNLFFLLSAVVMLIPNVSSLSPVSALFPLAFVLVVSEIREFVEEYQSYNRDKETNSTKTHKIAEDGTVVAVPWSDLRVGDVVLVMDQEPIPADLVLLLSSHAENAKTGSVAYMETSNLDGETNLKTREAPKLVGKMVIAGSEFTRKRSKTSVTTEPDSNTAGTQQDGAGERMAIKRFATGYNAEDTLGRLVSSMTMDFEAPHPDMYKFKGTVAPLSNTEDEGFAEGLSINNMLLRGCKLRNTPWAVGVVTYAGYDSKAEMNSRAAGLHPSKHSTVENQQNAYVTWLVILLVILCAIVTIVFSTEPSPEDEDFPWYLVGMSYQNPIINFLAFFILLNTLIPMSLWVTLEILKLAQSFLIEWDNQFYDQERDLHARCNAKNMHEELGMVTHVFSDKTGTLTCNKMEFKGAAVGGKTYSLDFNPPAPDAVPEGKKCNAVFSGVLPTDQRLIGLMQQALQEEGVDSQIGQFLMCLALNHSCEHVAGGRINPQHMAEEPAKILSGCIQLFNRKKRRQRVGDDDDSGRLGRDTLGGGMEQQEEPENYQGTSPDESALVGAAADFGLRFVDRTPEVEIVKLPDGTEKTWRLLHVVEFTSERRMMTVVVTDNDTADTDDKPVYIYTKGADSSVLPKCVNNTTEESKVRAHTKRMVGRFAETGFRTLCVAYRMIPLSAWKAIQSEIDAAQAKVAEREHLVSEIDAKEVEVDFTLLGCTAVEDKLQDGVPETIASLRNANITVCMITGDKRETAINIARSCRLVTSKQNVYTMMSQNNMFGGGNFVPIRSLQQLLEAKEPALGVDTPLEPGSLDEQQDVDDDDTDMLLGPNPLAIWELTGEGQDIEDKIRNEQQAKRLVSRTASNASRLPVSPMRVASARSGYSTPDGNPTATTEKFSLVIDGASLATILVNPTSRKKLLEVLTYGQCESAVFCRVNPKQKGEIVHLVKDSLDKRGRVLAIGDGANDINMIHQAHVGVGIFGQEGYQAAGTADYAISRFDDLYRLMFFHGRINYERNTHFINFFIYKNFVYTLCQFWFGIVSFWTGQTVFESWYVLTYNSVFCLAPLFIAALFDKDIDPDLDAPAPKGCGRMPHPPGVTVGVWYEQIVPKLYHRTNQNYNFGSSILLKWIVIGTIQSLLAFYAVWGYWGYTGTPLMSNGQVASYWMMSILLYSFIMVMVTTLIFYYTVEWTKLFIFCNTILNIVIYVAFVYIYDLWFGSDVYRQAVATTGNITFWLILLLITSACVLPIVGAAKLRQLTDHAYFSDQLQERRASYKRKTRREDRNRRRRGHRHSRVGEPDDHHYMDRFMPLEQAMALIGDYDDNDDDCDIIGESSHLYSSNSVSTREYTWATFLPLSIIFQFRRLSNCYFLLAAVLANLPDVGSLNPFASVAPLIFVLIVSVGREFIEEYQAYLRDREINRTLALVVHRDGHLVRRQWSDIHPGDIVIVKEREHFPADLVLLLSSHAENAKTGSVAYMETSNLDGETNLKTREAPKLVGTVLATNPSAVGRRPGSVQLDIGGPSSEDGQASPKVVVEEIADTPLIEDSTSLMNAEIVKLSALVGSFFIDCEAPSTDMMKFQGTIATVSDHTRSSDNTEAVSIDNILLRGCSLRNTPWAAGVVVYAGSETKAIMNSRAHSMGQRKQSTVDKAMNKYVLVLFILQALLCGLATIFTSTYPQAGEEDGDTDPPWYLEGLSYQSEVVTYISYFLLLNTLIPVSLWVSVDVIKFAQSYLIEWDLQLHDEKRDLHARCNAKNMHEELGMVTHVFSDKTGTLTCNKMEFKGAAVGGKTYSEELLEDNSTFLSTVRVRRRTHFTDVLPPSAELVGCFQNALAQHDPNLERFLLGLAINHSCQRVRAKRSAVEDMDTPRGEKTGCCYPCLYLGRQKLGSFRSATTIEKMQESKTGLDCEEGPILYQGTSPDESALVGAAADFGFQFIDRTPLSIELEHPSGGTKEFKVLHVVEFTSERRMMSTVVTDTGPDIPDKIVSVFTKGADSSVVARCVVNADAVLDRTLEHTERMVKSFAEKGYRTLCVAYRELRFSEWEVIAKELHEAQVGDMAFREEKVAKICDERIETELTLLGCTAVEDKLQDEVPETVEALRNAGITVAMITGDKRETAINIARSCNLISNPDNMYRVLCSPPDGSDGGSCVSLATMRVSESSIPDARSAREEGVQFVEERVVWGLVDEEEQTEKDPSLSVVPGAFPEQEARPRRLVRGMSLTVESKPVPQPGASGQKYSVVVDGATLPAILQSPPSAARLRSVISDKHCESAVFCRVNPKQKGDIVRLVKDELYGRGRVLAIGDGANDINMIHQAHVGVGIFGQEGYQAAGTADYAISRFGDLYRLMFFHGRWNYERTTHYINFFIYKNFLFTLCQFYFGTASRWSGQTVYDSFYVLVYNSAFSLLPLTVAALFDRDIHPDLDGPNGDGRIRHPPSVTTASWRYQIIPKLYHRSAANYNFNPRVLFYWIVIGTFQSVVCYFGVWAFRQYSNASVGSHGLSSDLWMDSILLYTVVLALVSVLILQYTREWSWVLILAMVFFQFLLYIAFTFGYNSVMEDDDASGYLLSALGSVGFWLILLLLVVVCFLPAFALHKLKLLSSQVPLVDTILQLRRRHSN</sequence>
<comment type="subcellular location">
    <subcellularLocation>
        <location evidence="2">Endomembrane system</location>
    </subcellularLocation>
    <subcellularLocation>
        <location evidence="1">Membrane</location>
        <topology evidence="1">Multi-pass membrane protein</topology>
    </subcellularLocation>
</comment>
<dbReference type="InterPro" id="IPR008250">
    <property type="entry name" value="ATPase_P-typ_transduc_dom_A_sf"/>
</dbReference>
<dbReference type="SUPFAM" id="SSF56784">
    <property type="entry name" value="HAD-like"/>
    <property type="match status" value="2"/>
</dbReference>
<feature type="binding site" evidence="15">
    <location>
        <position position="2367"/>
    </location>
    <ligand>
        <name>ATP</name>
        <dbReference type="ChEBI" id="CHEBI:30616"/>
    </ligand>
</feature>
<feature type="transmembrane region" description="Helical" evidence="18">
    <location>
        <begin position="2590"/>
        <end position="2612"/>
    </location>
</feature>
<evidence type="ECO:0000256" key="15">
    <source>
        <dbReference type="PIRSR" id="PIRSR606539-2"/>
    </source>
</evidence>
<accession>A0A7J6M0W3</accession>
<feature type="region of interest" description="Disordered" evidence="17">
    <location>
        <begin position="580"/>
        <end position="615"/>
    </location>
</feature>
<keyword evidence="5 18" id="KW-0812">Transmembrane</keyword>
<evidence type="ECO:0000256" key="8">
    <source>
        <dbReference type="ARBA" id="ARBA00022840"/>
    </source>
</evidence>
<feature type="binding site" evidence="15">
    <location>
        <position position="2368"/>
    </location>
    <ligand>
        <name>ATP</name>
        <dbReference type="ChEBI" id="CHEBI:30616"/>
    </ligand>
</feature>
<evidence type="ECO:0000256" key="13">
    <source>
        <dbReference type="ARBA" id="ARBA00034036"/>
    </source>
</evidence>
<feature type="domain" description="P-type ATPase N-terminal" evidence="20">
    <location>
        <begin position="38"/>
        <end position="93"/>
    </location>
</feature>
<feature type="domain" description="P-type ATPase N-terminal" evidence="20">
    <location>
        <begin position="1393"/>
        <end position="1448"/>
    </location>
</feature>
<protein>
    <recommendedName>
        <fullName evidence="4">P-type phospholipid transporter</fullName>
        <ecNumber evidence="4">7.6.2.1</ecNumber>
    </recommendedName>
</protein>
<feature type="transmembrane region" description="Helical" evidence="18">
    <location>
        <begin position="1290"/>
        <end position="1311"/>
    </location>
</feature>
<dbReference type="Pfam" id="PF00122">
    <property type="entry name" value="E1-E2_ATPase"/>
    <property type="match status" value="1"/>
</dbReference>
<feature type="binding site" evidence="16">
    <location>
        <position position="1830"/>
    </location>
    <ligand>
        <name>Mg(2+)</name>
        <dbReference type="ChEBI" id="CHEBI:18420"/>
    </ligand>
</feature>
<feature type="binding site" evidence="15">
    <location>
        <position position="2173"/>
    </location>
    <ligand>
        <name>ATP</name>
        <dbReference type="ChEBI" id="CHEBI:30616"/>
    </ligand>
</feature>
<keyword evidence="8 15" id="KW-0067">ATP-binding</keyword>
<dbReference type="Pfam" id="PF16212">
    <property type="entry name" value="PhoLip_ATPase_C"/>
    <property type="match status" value="2"/>
</dbReference>
<dbReference type="SFLD" id="SFLDF00027">
    <property type="entry name" value="p-type_atpase"/>
    <property type="match status" value="2"/>
</dbReference>
<dbReference type="Gene3D" id="3.40.50.1000">
    <property type="entry name" value="HAD superfamily/HAD-like"/>
    <property type="match status" value="2"/>
</dbReference>
<feature type="domain" description="P-type ATPase C-terminal" evidence="21">
    <location>
        <begin position="1049"/>
        <end position="1309"/>
    </location>
</feature>
<dbReference type="Proteomes" id="UP000570595">
    <property type="component" value="Unassembled WGS sequence"/>
</dbReference>
<evidence type="ECO:0000256" key="18">
    <source>
        <dbReference type="SAM" id="Phobius"/>
    </source>
</evidence>
<evidence type="ECO:0000256" key="10">
    <source>
        <dbReference type="ARBA" id="ARBA00022967"/>
    </source>
</evidence>
<feature type="binding site" evidence="15">
    <location>
        <position position="2172"/>
    </location>
    <ligand>
        <name>ATP</name>
        <dbReference type="ChEBI" id="CHEBI:30616"/>
    </ligand>
</feature>
<dbReference type="GO" id="GO:0005524">
    <property type="term" value="F:ATP binding"/>
    <property type="evidence" value="ECO:0007669"/>
    <property type="project" value="UniProtKB-KW"/>
</dbReference>
<dbReference type="PANTHER" id="PTHR24092">
    <property type="entry name" value="PROBABLE PHOSPHOLIPID-TRANSPORTING ATPASE"/>
    <property type="match status" value="1"/>
</dbReference>
<comment type="similarity">
    <text evidence="3">Belongs to the cation transport ATPase (P-type) (TC 3.A.3) family. Type IV subfamily.</text>
</comment>
<dbReference type="EMBL" id="JABAHT010000100">
    <property type="protein sequence ID" value="KAF4665172.1"/>
    <property type="molecule type" value="Genomic_DNA"/>
</dbReference>
<dbReference type="GO" id="GO:0005886">
    <property type="term" value="C:plasma membrane"/>
    <property type="evidence" value="ECO:0007669"/>
    <property type="project" value="TreeGrafter"/>
</dbReference>
<feature type="binding site" evidence="15">
    <location>
        <position position="2171"/>
    </location>
    <ligand>
        <name>ATP</name>
        <dbReference type="ChEBI" id="CHEBI:30616"/>
    </ligand>
</feature>
<evidence type="ECO:0000256" key="4">
    <source>
        <dbReference type="ARBA" id="ARBA00012189"/>
    </source>
</evidence>
<feature type="binding site" evidence="16">
    <location>
        <position position="1828"/>
    </location>
    <ligand>
        <name>Mg(2+)</name>
        <dbReference type="ChEBI" id="CHEBI:18420"/>
    </ligand>
</feature>
<dbReference type="SUPFAM" id="SSF81660">
    <property type="entry name" value="Metal cation-transporting ATPase, ATP-binding domain N"/>
    <property type="match status" value="2"/>
</dbReference>
<evidence type="ECO:0000256" key="1">
    <source>
        <dbReference type="ARBA" id="ARBA00004141"/>
    </source>
</evidence>
<dbReference type="InterPro" id="IPR036412">
    <property type="entry name" value="HAD-like_sf"/>
</dbReference>
<dbReference type="NCBIfam" id="TIGR01652">
    <property type="entry name" value="ATPase-Plipid"/>
    <property type="match status" value="1"/>
</dbReference>
<dbReference type="InterPro" id="IPR023214">
    <property type="entry name" value="HAD_sf"/>
</dbReference>
<dbReference type="GO" id="GO:0140326">
    <property type="term" value="F:ATPase-coupled intramembrane lipid transporter activity"/>
    <property type="evidence" value="ECO:0007669"/>
    <property type="project" value="UniProtKB-EC"/>
</dbReference>
<feature type="transmembrane region" description="Helical" evidence="18">
    <location>
        <begin position="1183"/>
        <end position="1203"/>
    </location>
</feature>
<evidence type="ECO:0000259" key="19">
    <source>
        <dbReference type="Pfam" id="PF00122"/>
    </source>
</evidence>
<evidence type="ECO:0000256" key="11">
    <source>
        <dbReference type="ARBA" id="ARBA00022989"/>
    </source>
</evidence>
<dbReference type="PRINTS" id="PR00119">
    <property type="entry name" value="CATATPASE"/>
</dbReference>
<gene>
    <name evidence="22" type="ORF">FOZ61_000131</name>
</gene>
<dbReference type="InterPro" id="IPR018303">
    <property type="entry name" value="ATPase_P-typ_P_site"/>
</dbReference>
<dbReference type="SUPFAM" id="SSF81665">
    <property type="entry name" value="Calcium ATPase, transmembrane domain M"/>
    <property type="match status" value="2"/>
</dbReference>
<evidence type="ECO:0000259" key="20">
    <source>
        <dbReference type="Pfam" id="PF16209"/>
    </source>
</evidence>
<feature type="binding site" evidence="15">
    <location>
        <position position="1828"/>
    </location>
    <ligand>
        <name>ATP</name>
        <dbReference type="ChEBI" id="CHEBI:30616"/>
    </ligand>
</feature>
<feature type="region of interest" description="Disordered" evidence="17">
    <location>
        <begin position="1570"/>
        <end position="1589"/>
    </location>
</feature>
<feature type="transmembrane region" description="Helical" evidence="18">
    <location>
        <begin position="1111"/>
        <end position="1131"/>
    </location>
</feature>
<feature type="binding site" evidence="15">
    <location>
        <position position="2051"/>
    </location>
    <ligand>
        <name>ATP</name>
        <dbReference type="ChEBI" id="CHEBI:30616"/>
    </ligand>
</feature>
<feature type="binding site" evidence="15">
    <location>
        <position position="2336"/>
    </location>
    <ligand>
        <name>ATP</name>
        <dbReference type="ChEBI" id="CHEBI:30616"/>
    </ligand>
</feature>
<evidence type="ECO:0000256" key="2">
    <source>
        <dbReference type="ARBA" id="ARBA00004308"/>
    </source>
</evidence>
<feature type="transmembrane region" description="Helical" evidence="18">
    <location>
        <begin position="1713"/>
        <end position="1735"/>
    </location>
</feature>
<feature type="transmembrane region" description="Helical" evidence="18">
    <location>
        <begin position="389"/>
        <end position="415"/>
    </location>
</feature>
<dbReference type="Pfam" id="PF13246">
    <property type="entry name" value="Cation_ATPase"/>
    <property type="match status" value="2"/>
</dbReference>
<dbReference type="GO" id="GO:0016887">
    <property type="term" value="F:ATP hydrolysis activity"/>
    <property type="evidence" value="ECO:0007669"/>
    <property type="project" value="InterPro"/>
</dbReference>
<evidence type="ECO:0000256" key="9">
    <source>
        <dbReference type="ARBA" id="ARBA00022842"/>
    </source>
</evidence>
<feature type="binding site" evidence="15">
    <location>
        <position position="2342"/>
    </location>
    <ligand>
        <name>ATP</name>
        <dbReference type="ChEBI" id="CHEBI:30616"/>
    </ligand>
</feature>
<evidence type="ECO:0000256" key="3">
    <source>
        <dbReference type="ARBA" id="ARBA00008109"/>
    </source>
</evidence>
<evidence type="ECO:0000256" key="5">
    <source>
        <dbReference type="ARBA" id="ARBA00022692"/>
    </source>
</evidence>
<dbReference type="Gene3D" id="3.40.1110.10">
    <property type="entry name" value="Calcium-transporting ATPase, cytoplasmic domain N"/>
    <property type="match status" value="2"/>
</dbReference>
<feature type="binding site" evidence="16">
    <location>
        <position position="2364"/>
    </location>
    <ligand>
        <name>Mg(2+)</name>
        <dbReference type="ChEBI" id="CHEBI:18420"/>
    </ligand>
</feature>
<evidence type="ECO:0000259" key="21">
    <source>
        <dbReference type="Pfam" id="PF16212"/>
    </source>
</evidence>
<dbReference type="InterPro" id="IPR023298">
    <property type="entry name" value="ATPase_P-typ_TM_dom_sf"/>
</dbReference>
<dbReference type="SFLD" id="SFLDS00003">
    <property type="entry name" value="Haloacid_Dehalogenase"/>
    <property type="match status" value="2"/>
</dbReference>
<dbReference type="InterPro" id="IPR032630">
    <property type="entry name" value="P_typ_ATPase_c"/>
</dbReference>
<dbReference type="GO" id="GO:0045332">
    <property type="term" value="P:phospholipid translocation"/>
    <property type="evidence" value="ECO:0007669"/>
    <property type="project" value="TreeGrafter"/>
</dbReference>
<feature type="transmembrane region" description="Helical" evidence="18">
    <location>
        <begin position="2421"/>
        <end position="2439"/>
    </location>
</feature>
<feature type="domain" description="P-type ATPase A" evidence="19">
    <location>
        <begin position="124"/>
        <end position="230"/>
    </location>
</feature>
<feature type="transmembrane region" description="Helical" evidence="18">
    <location>
        <begin position="2632"/>
        <end position="2652"/>
    </location>
</feature>
<keyword evidence="10" id="KW-1278">Translocase</keyword>
<feature type="binding site" evidence="15">
    <location>
        <position position="1981"/>
    </location>
    <ligand>
        <name>ATP</name>
        <dbReference type="ChEBI" id="CHEBI:30616"/>
    </ligand>
</feature>
<feature type="binding site" evidence="15">
    <location>
        <position position="2089"/>
    </location>
    <ligand>
        <name>ATP</name>
        <dbReference type="ChEBI" id="CHEBI:30616"/>
    </ligand>
</feature>
<evidence type="ECO:0000313" key="23">
    <source>
        <dbReference type="Proteomes" id="UP000570595"/>
    </source>
</evidence>
<comment type="catalytic activity">
    <reaction evidence="13">
        <text>ATP + H2O + phospholipidSide 1 = ADP + phosphate + phospholipidSide 2.</text>
        <dbReference type="EC" id="7.6.2.1"/>
    </reaction>
</comment>
<feature type="transmembrane region" description="Helical" evidence="18">
    <location>
        <begin position="349"/>
        <end position="369"/>
    </location>
</feature>
<dbReference type="InterPro" id="IPR023299">
    <property type="entry name" value="ATPase_P-typ_cyto_dom_N"/>
</dbReference>
<dbReference type="InterPro" id="IPR044492">
    <property type="entry name" value="P_typ_ATPase_HD_dom"/>
</dbReference>
<keyword evidence="7 15" id="KW-0547">Nucleotide-binding</keyword>
<dbReference type="InterPro" id="IPR059000">
    <property type="entry name" value="ATPase_P-type_domA"/>
</dbReference>
<evidence type="ECO:0000256" key="17">
    <source>
        <dbReference type="SAM" id="MobiDB-lite"/>
    </source>
</evidence>
<feature type="transmembrane region" description="Helical" evidence="18">
    <location>
        <begin position="1223"/>
        <end position="1244"/>
    </location>
</feature>
<feature type="region of interest" description="Disordered" evidence="17">
    <location>
        <begin position="1332"/>
        <end position="1359"/>
    </location>
</feature>
<dbReference type="InterPro" id="IPR001757">
    <property type="entry name" value="P_typ_ATPase"/>
</dbReference>
<comment type="cofactor">
    <cofactor evidence="16">
        <name>Mg(2+)</name>
        <dbReference type="ChEBI" id="CHEBI:18420"/>
    </cofactor>
</comment>
<feature type="transmembrane region" description="Helical" evidence="18">
    <location>
        <begin position="1087"/>
        <end position="1105"/>
    </location>
</feature>
<name>A0A7J6M0W3_PEROL</name>
<feature type="binding site" evidence="15">
    <location>
        <position position="1830"/>
    </location>
    <ligand>
        <name>ATP</name>
        <dbReference type="ChEBI" id="CHEBI:30616"/>
    </ligand>
</feature>
<reference evidence="22 23" key="1">
    <citation type="submission" date="2020-04" db="EMBL/GenBank/DDBJ databases">
        <title>Perkinsus olseni comparative genomics.</title>
        <authorList>
            <person name="Bogema D.R."/>
        </authorList>
    </citation>
    <scope>NUCLEOTIDE SEQUENCE [LARGE SCALE GENOMIC DNA]</scope>
    <source>
        <strain evidence="22">ATCC PRA-179</strain>
    </source>
</reference>
<evidence type="ECO:0000256" key="12">
    <source>
        <dbReference type="ARBA" id="ARBA00023136"/>
    </source>
</evidence>
<feature type="binding site" evidence="15">
    <location>
        <position position="1829"/>
    </location>
    <ligand>
        <name>ATP</name>
        <dbReference type="ChEBI" id="CHEBI:30616"/>
    </ligand>
</feature>
<dbReference type="SUPFAM" id="SSF81653">
    <property type="entry name" value="Calcium ATPase, transduction domain A"/>
    <property type="match status" value="2"/>
</dbReference>
<comment type="caution">
    <text evidence="22">The sequence shown here is derived from an EMBL/GenBank/DDBJ whole genome shotgun (WGS) entry which is preliminary data.</text>
</comment>
<organism evidence="22 23">
    <name type="scientific">Perkinsus olseni</name>
    <name type="common">Perkinsus atlanticus</name>
    <dbReference type="NCBI Taxonomy" id="32597"/>
    <lineage>
        <taxon>Eukaryota</taxon>
        <taxon>Sar</taxon>
        <taxon>Alveolata</taxon>
        <taxon>Perkinsozoa</taxon>
        <taxon>Perkinsea</taxon>
        <taxon>Perkinsida</taxon>
        <taxon>Perkinsidae</taxon>
        <taxon>Perkinsus</taxon>
    </lineage>
</organism>
<evidence type="ECO:0000256" key="14">
    <source>
        <dbReference type="PIRSR" id="PIRSR606539-1"/>
    </source>
</evidence>
<keyword evidence="6 16" id="KW-0479">Metal-binding</keyword>
<dbReference type="EC" id="7.6.2.1" evidence="4"/>
<feature type="transmembrane region" description="Helical" evidence="18">
    <location>
        <begin position="2454"/>
        <end position="2474"/>
    </location>
</feature>
<dbReference type="Pfam" id="PF16209">
    <property type="entry name" value="PhoLip_ATPase_N"/>
    <property type="match status" value="2"/>
</dbReference>
<keyword evidence="9 16" id="KW-0460">Magnesium</keyword>
<keyword evidence="12 18" id="KW-0472">Membrane</keyword>
<proteinExistence type="inferred from homology"/>